<feature type="region of interest" description="Disordered" evidence="1">
    <location>
        <begin position="239"/>
        <end position="268"/>
    </location>
</feature>
<proteinExistence type="predicted"/>
<name>A0A8H4GXQ2_9EURO</name>
<sequence>MPPKASIFSIKSFKYVDVCQSQSSASLCDLKVGKVRVDCCFLLSKMQWGQLDGKDSGLMYLDLTFHQPSDLGRNENDKYPRASKVHPKIGAAPFSAEGIGLSAKTEASYSSRWKFTGTRFAIADSTKDGTSRSSQYRQLVWHLEENGLEQQAVHHSIVHTALAFHHGCEPFYLDLQIQIKMRRWHRRLMQNLTCPPPGRKSCTRAKIEPGSQGSRAAADSRFPQLARNLDQAMTEANLHPVTEVPDPKPASFTHGAKGCEDNEWTRTA</sequence>
<dbReference type="AlphaFoldDB" id="A0A8H4GXQ2"/>
<evidence type="ECO:0000313" key="3">
    <source>
        <dbReference type="Proteomes" id="UP000653565"/>
    </source>
</evidence>
<reference evidence="2" key="1">
    <citation type="journal article" date="2020" name="bioRxiv">
        <title>Genomic and phenotypic heterogeneity of clinical isolates of the human pathogens Aspergillus fumigatus, Aspergillus lentulus and Aspergillus fumigatiaffinis.</title>
        <authorList>
            <person name="dos Santos R.A.C."/>
            <person name="Steenwyk J.L."/>
            <person name="Rivero-Menendez O."/>
            <person name="Mead M.E."/>
            <person name="Silva L.P."/>
            <person name="Bastos R.W."/>
            <person name="Alastruey-Izquierdo A."/>
            <person name="Goldman G.H."/>
            <person name="Rokas A."/>
        </authorList>
    </citation>
    <scope>NUCLEOTIDE SEQUENCE</scope>
    <source>
        <strain evidence="2">CNM-CM6805</strain>
    </source>
</reference>
<accession>A0A8H4GXQ2</accession>
<evidence type="ECO:0000313" key="2">
    <source>
        <dbReference type="EMBL" id="KAF4230458.1"/>
    </source>
</evidence>
<dbReference type="Proteomes" id="UP000653565">
    <property type="component" value="Unassembled WGS sequence"/>
</dbReference>
<protein>
    <submittedName>
        <fullName evidence="2">Uncharacterized protein</fullName>
    </submittedName>
</protein>
<reference evidence="2" key="2">
    <citation type="submission" date="2020-04" db="EMBL/GenBank/DDBJ databases">
        <authorList>
            <person name="Santos R.A.C."/>
            <person name="Steenwyk J.L."/>
            <person name="Rivero-Menendez O."/>
            <person name="Mead M.E."/>
            <person name="Silva L.P."/>
            <person name="Bastos R.W."/>
            <person name="Alastruey-Izquierdo A."/>
            <person name="Goldman G.H."/>
            <person name="Rokas A."/>
        </authorList>
    </citation>
    <scope>NUCLEOTIDE SEQUENCE</scope>
    <source>
        <strain evidence="2">CNM-CM6805</strain>
    </source>
</reference>
<dbReference type="EMBL" id="JAAAPX010000116">
    <property type="protein sequence ID" value="KAF4230458.1"/>
    <property type="molecule type" value="Genomic_DNA"/>
</dbReference>
<feature type="compositionally biased region" description="Basic and acidic residues" evidence="1">
    <location>
        <begin position="257"/>
        <end position="268"/>
    </location>
</feature>
<comment type="caution">
    <text evidence="2">The sequence shown here is derived from an EMBL/GenBank/DDBJ whole genome shotgun (WGS) entry which is preliminary data.</text>
</comment>
<gene>
    <name evidence="2" type="ORF">CNMCM6805_000726</name>
</gene>
<organism evidence="2 3">
    <name type="scientific">Aspergillus fumigatiaffinis</name>
    <dbReference type="NCBI Taxonomy" id="340414"/>
    <lineage>
        <taxon>Eukaryota</taxon>
        <taxon>Fungi</taxon>
        <taxon>Dikarya</taxon>
        <taxon>Ascomycota</taxon>
        <taxon>Pezizomycotina</taxon>
        <taxon>Eurotiomycetes</taxon>
        <taxon>Eurotiomycetidae</taxon>
        <taxon>Eurotiales</taxon>
        <taxon>Aspergillaceae</taxon>
        <taxon>Aspergillus</taxon>
        <taxon>Aspergillus subgen. Fumigati</taxon>
    </lineage>
</organism>
<evidence type="ECO:0000256" key="1">
    <source>
        <dbReference type="SAM" id="MobiDB-lite"/>
    </source>
</evidence>
<keyword evidence="3" id="KW-1185">Reference proteome</keyword>